<feature type="compositionally biased region" description="Basic and acidic residues" evidence="1">
    <location>
        <begin position="1"/>
        <end position="23"/>
    </location>
</feature>
<accession>A0A2M8LFS8</accession>
<reference evidence="2 3" key="1">
    <citation type="submission" date="2017-09" db="EMBL/GenBank/DDBJ databases">
        <title>Depth-based differentiation of microbial function through sediment-hosted aquifers and enrichment of novel symbionts in the deep terrestrial subsurface.</title>
        <authorList>
            <person name="Probst A.J."/>
            <person name="Ladd B."/>
            <person name="Jarett J.K."/>
            <person name="Geller-Mcgrath D.E."/>
            <person name="Sieber C.M."/>
            <person name="Emerson J.B."/>
            <person name="Anantharaman K."/>
            <person name="Thomas B.C."/>
            <person name="Malmstrom R."/>
            <person name="Stieglmeier M."/>
            <person name="Klingl A."/>
            <person name="Woyke T."/>
            <person name="Ryan C.M."/>
            <person name="Banfield J.F."/>
        </authorList>
    </citation>
    <scope>NUCLEOTIDE SEQUENCE [LARGE SCALE GENOMIC DNA]</scope>
    <source>
        <strain evidence="2">CG10_big_fil_rev_8_21_14_0_10_48_11</strain>
    </source>
</reference>
<organism evidence="2 3">
    <name type="scientific">Candidatus Uhrbacteria bacterium CG10_big_fil_rev_8_21_14_0_10_48_11</name>
    <dbReference type="NCBI Taxonomy" id="1975037"/>
    <lineage>
        <taxon>Bacteria</taxon>
        <taxon>Candidatus Uhriibacteriota</taxon>
    </lineage>
</organism>
<name>A0A2M8LFS8_9BACT</name>
<evidence type="ECO:0000313" key="3">
    <source>
        <dbReference type="Proteomes" id="UP000231152"/>
    </source>
</evidence>
<comment type="caution">
    <text evidence="2">The sequence shown here is derived from an EMBL/GenBank/DDBJ whole genome shotgun (WGS) entry which is preliminary data.</text>
</comment>
<protein>
    <submittedName>
        <fullName evidence="2">Uncharacterized protein</fullName>
    </submittedName>
</protein>
<feature type="region of interest" description="Disordered" evidence="1">
    <location>
        <begin position="1"/>
        <end position="26"/>
    </location>
</feature>
<dbReference type="Proteomes" id="UP000231152">
    <property type="component" value="Unassembled WGS sequence"/>
</dbReference>
<dbReference type="EMBL" id="PFET01000001">
    <property type="protein sequence ID" value="PJE76313.1"/>
    <property type="molecule type" value="Genomic_DNA"/>
</dbReference>
<gene>
    <name evidence="2" type="ORF">COV04_00355</name>
</gene>
<evidence type="ECO:0000256" key="1">
    <source>
        <dbReference type="SAM" id="MobiDB-lite"/>
    </source>
</evidence>
<sequence>MFREKSFSEAHREAKDAGREKGKNVSVQFVLRRHENPGKLPDGMSADFITEQGIANAQKTGGDLADEATYLMVTGSKRVKRGRETGGHIAGSFRDEAGAAALVNKEMSAEAQEKAGHGKMPPGDVVIYRSGDLDPVKNFATVMKQSKEAGAKDVTEVIQFWIDNPDKAKAAGTLTSEEVAAELAHRLSIGVKMSDRLYEDTDLRIENLTHGPKPDALLSEIMLQKDGTRGFEKLEEIGGAFNAGEGVVFDINRDSDGEVSLKIKFRGEEYGVDMNRLDELQDLYRKMQEEKRKK</sequence>
<dbReference type="AlphaFoldDB" id="A0A2M8LFS8"/>
<proteinExistence type="predicted"/>
<evidence type="ECO:0000313" key="2">
    <source>
        <dbReference type="EMBL" id="PJE76313.1"/>
    </source>
</evidence>